<gene>
    <name evidence="2" type="ORF">AVDCRST_MAG79-1191</name>
</gene>
<evidence type="ECO:0008006" key="3">
    <source>
        <dbReference type="Google" id="ProtNLM"/>
    </source>
</evidence>
<feature type="compositionally biased region" description="Basic and acidic residues" evidence="1">
    <location>
        <begin position="174"/>
        <end position="184"/>
    </location>
</feature>
<evidence type="ECO:0000256" key="1">
    <source>
        <dbReference type="SAM" id="MobiDB-lite"/>
    </source>
</evidence>
<dbReference type="EMBL" id="CADCWC010000193">
    <property type="protein sequence ID" value="CAA9534113.1"/>
    <property type="molecule type" value="Genomic_DNA"/>
</dbReference>
<dbReference type="AlphaFoldDB" id="A0A6J4TWB3"/>
<accession>A0A6J4TWB3</accession>
<name>A0A6J4TWB3_9ACTN</name>
<feature type="compositionally biased region" description="Low complexity" evidence="1">
    <location>
        <begin position="150"/>
        <end position="164"/>
    </location>
</feature>
<protein>
    <recommendedName>
        <fullName evidence="3">PIN domain-containing protein</fullName>
    </recommendedName>
</protein>
<reference evidence="2" key="1">
    <citation type="submission" date="2020-02" db="EMBL/GenBank/DDBJ databases">
        <authorList>
            <person name="Meier V. D."/>
        </authorList>
    </citation>
    <scope>NUCLEOTIDE SEQUENCE</scope>
    <source>
        <strain evidence="2">AVDCRST_MAG79</strain>
    </source>
</reference>
<evidence type="ECO:0000313" key="2">
    <source>
        <dbReference type="EMBL" id="CAA9534113.1"/>
    </source>
</evidence>
<feature type="region of interest" description="Disordered" evidence="1">
    <location>
        <begin position="150"/>
        <end position="184"/>
    </location>
</feature>
<proteinExistence type="predicted"/>
<dbReference type="InterPro" id="IPR029060">
    <property type="entry name" value="PIN-like_dom_sf"/>
</dbReference>
<organism evidence="2">
    <name type="scientific">uncultured Thermoleophilia bacterium</name>
    <dbReference type="NCBI Taxonomy" id="1497501"/>
    <lineage>
        <taxon>Bacteria</taxon>
        <taxon>Bacillati</taxon>
        <taxon>Actinomycetota</taxon>
        <taxon>Thermoleophilia</taxon>
        <taxon>environmental samples</taxon>
    </lineage>
</organism>
<sequence length="184" mass="20429">MAVAVFDACVLIGYRGRDDATPHRRDRACRCVARRRHASRRVGLQRHQGADRSAPYRRPCRGEAGRDDVVRLRIETIVVDMALAERAAAVRARTRLRLRDAYAVATAVHAEKRGSDVRIESFDRDVVEAYAGLRPFSWRVAAAGDATAVGARGRPGRRPLIPLPSQSGGRARLPRSEETRPGWV</sequence>
<dbReference type="SUPFAM" id="SSF88723">
    <property type="entry name" value="PIN domain-like"/>
    <property type="match status" value="1"/>
</dbReference>